<gene>
    <name evidence="2" type="ORF">IDM48_10955</name>
</gene>
<protein>
    <recommendedName>
        <fullName evidence="4">Transposase</fullName>
    </recommendedName>
</protein>
<evidence type="ECO:0008006" key="4">
    <source>
        <dbReference type="Google" id="ProtNLM"/>
    </source>
</evidence>
<proteinExistence type="predicted"/>
<feature type="region of interest" description="Disordered" evidence="1">
    <location>
        <begin position="600"/>
        <end position="638"/>
    </location>
</feature>
<evidence type="ECO:0000313" key="3">
    <source>
        <dbReference type="Proteomes" id="UP000516421"/>
    </source>
</evidence>
<keyword evidence="3" id="KW-1185">Reference proteome</keyword>
<dbReference type="EMBL" id="CP061538">
    <property type="protein sequence ID" value="QNV39850.1"/>
    <property type="molecule type" value="Genomic_DNA"/>
</dbReference>
<dbReference type="Proteomes" id="UP000516421">
    <property type="component" value="Chromosome"/>
</dbReference>
<reference evidence="2 3" key="1">
    <citation type="submission" date="2020-09" db="EMBL/GenBank/DDBJ databases">
        <title>Investigation of environmental microbe.</title>
        <authorList>
            <person name="Ou Y."/>
            <person name="Kang Q."/>
        </authorList>
    </citation>
    <scope>NUCLEOTIDE SEQUENCE [LARGE SCALE GENOMIC DNA]</scope>
    <source>
        <strain evidence="2 3">KJZ-9</strain>
    </source>
</reference>
<name>A0A7H2BJK4_9MICC</name>
<dbReference type="AlphaFoldDB" id="A0A7H2BJK4"/>
<evidence type="ECO:0000313" key="2">
    <source>
        <dbReference type="EMBL" id="QNV39850.1"/>
    </source>
</evidence>
<evidence type="ECO:0000256" key="1">
    <source>
        <dbReference type="SAM" id="MobiDB-lite"/>
    </source>
</evidence>
<dbReference type="KEGG" id="rama:IDM48_10955"/>
<dbReference type="RefSeq" id="WP_190617460.1">
    <property type="nucleotide sequence ID" value="NZ_CP061538.1"/>
</dbReference>
<sequence>MSKIFSEPHPVFLQTAASPADLLMPTGTKYSPKEALKLALRISEQSGIKDLLFDWKKKDRAGKTRPGRAPWISEYQVFILLLTVALTGQPTLITNVKELLLAFDHACFEMLGVAPVRELNEAEIRIEKRRRSTHRRERTQGKLLDAQPILPPHIETMYDRIYHSYRLLTRLADPHQISLYRRYTRAEWEIVKQKLPATDKEHFDRTERAHILAGRILHGTFYCLPREARRRIAKSTPILAVDGTFLPVKEAPLTGKKLYAPAEATAAYHVRSGNHFGGDFDDYSKAQQKTSQSEKVGFGYELHLAVLSSDDAPKVALGMTQDKPGFRSGENGFYAAQMAVKNNNLEPGIIGSDREYPYSKLEKYLSPVRAMGFEPIFDYRKDDLGLQGSHKGFILVEGSWYSPSMPQKLIEATFDYRERRKSDPQRIDEKTYKKRIAMREPYRAVTKEHPNEQGVWRAQCPAVGGSARLVCSLREPHVKTEGRHLLPVFPQITSSTGEVPACCEQKTVTFPSLLHPKLEQKYVFESEEWSLIYRSLRGAVESFNNSAKRGSGAAKLGDSTMRPRRGWIAHFLSALVGIASVNVAKISAWLKKRGSDVAQDGGILTVQPQKRPLRRRERTAGFTRGDEPPDKVKKGKVS</sequence>
<organism evidence="2 3">
    <name type="scientific">Rothia amarae</name>
    <dbReference type="NCBI Taxonomy" id="169480"/>
    <lineage>
        <taxon>Bacteria</taxon>
        <taxon>Bacillati</taxon>
        <taxon>Actinomycetota</taxon>
        <taxon>Actinomycetes</taxon>
        <taxon>Micrococcales</taxon>
        <taxon>Micrococcaceae</taxon>
        <taxon>Rothia</taxon>
    </lineage>
</organism>
<accession>A0A7H2BJK4</accession>